<accession>A0AA95HF60</accession>
<dbReference type="Pfam" id="PF01075">
    <property type="entry name" value="Glyco_transf_9"/>
    <property type="match status" value="1"/>
</dbReference>
<name>A0AA95HF60_9GAMM</name>
<dbReference type="GO" id="GO:0016757">
    <property type="term" value="F:glycosyltransferase activity"/>
    <property type="evidence" value="ECO:0007669"/>
    <property type="project" value="InterPro"/>
</dbReference>
<dbReference type="Proteomes" id="UP001301326">
    <property type="component" value="Chromosome"/>
</dbReference>
<dbReference type="Gene3D" id="3.40.50.2000">
    <property type="entry name" value="Glycogen Phosphorylase B"/>
    <property type="match status" value="1"/>
</dbReference>
<evidence type="ECO:0000313" key="1">
    <source>
        <dbReference type="EMBL" id="WGZ93701.1"/>
    </source>
</evidence>
<dbReference type="InterPro" id="IPR002201">
    <property type="entry name" value="Glyco_trans_9"/>
</dbReference>
<gene>
    <name evidence="1" type="ORF">QJT81_18220</name>
</gene>
<protein>
    <submittedName>
        <fullName evidence="1">Glycosyltransferase family 9 protein</fullName>
    </submittedName>
</protein>
<sequence length="63" mass="6602">MGELAAILQGAQGVIGMDTGLMHLAAALDQRGVALYPVTVAQLTGIVGNSTTLRPMIRRTYDC</sequence>
<dbReference type="AlphaFoldDB" id="A0AA95HF60"/>
<proteinExistence type="predicted"/>
<dbReference type="KEGG" id="tput:QJT81_18220"/>
<reference evidence="1" key="1">
    <citation type="journal article" date="2023" name="Int. J. Mol. Sci.">
        <title>Metagenomics Revealed a New Genus 'Candidatus Thiocaldithrix dubininis' gen. nov., sp. nov. and a New Species 'Candidatus Thiothrix putei' sp. nov. in the Family Thiotrichaceae, Some Members of Which Have Traits of Both Na+- and H+-Motive Energetics.</title>
        <authorList>
            <person name="Ravin N.V."/>
            <person name="Muntyan M.S."/>
            <person name="Smolyakov D.D."/>
            <person name="Rudenko T.S."/>
            <person name="Beletsky A.V."/>
            <person name="Mardanov A.V."/>
            <person name="Grabovich M.Y."/>
        </authorList>
    </citation>
    <scope>NUCLEOTIDE SEQUENCE</scope>
    <source>
        <strain evidence="1">GKL-02</strain>
    </source>
</reference>
<organism evidence="1">
    <name type="scientific">Candidatus Thiothrix putei</name>
    <dbReference type="NCBI Taxonomy" id="3080811"/>
    <lineage>
        <taxon>Bacteria</taxon>
        <taxon>Pseudomonadati</taxon>
        <taxon>Pseudomonadota</taxon>
        <taxon>Gammaproteobacteria</taxon>
        <taxon>Thiotrichales</taxon>
        <taxon>Thiotrichaceae</taxon>
        <taxon>Thiothrix</taxon>
    </lineage>
</organism>
<dbReference type="EMBL" id="CP124756">
    <property type="protein sequence ID" value="WGZ93701.1"/>
    <property type="molecule type" value="Genomic_DNA"/>
</dbReference>
<reference evidence="1" key="2">
    <citation type="submission" date="2023-04" db="EMBL/GenBank/DDBJ databases">
        <authorList>
            <person name="Beletskiy A.V."/>
            <person name="Mardanov A.V."/>
            <person name="Ravin N.V."/>
        </authorList>
    </citation>
    <scope>NUCLEOTIDE SEQUENCE</scope>
    <source>
        <strain evidence="1">GKL-02</strain>
    </source>
</reference>
<dbReference type="SUPFAM" id="SSF53756">
    <property type="entry name" value="UDP-Glycosyltransferase/glycogen phosphorylase"/>
    <property type="match status" value="1"/>
</dbReference>